<organism evidence="3">
    <name type="scientific">Dissoconium aciculare CBS 342.82</name>
    <dbReference type="NCBI Taxonomy" id="1314786"/>
    <lineage>
        <taxon>Eukaryota</taxon>
        <taxon>Fungi</taxon>
        <taxon>Dikarya</taxon>
        <taxon>Ascomycota</taxon>
        <taxon>Pezizomycotina</taxon>
        <taxon>Dothideomycetes</taxon>
        <taxon>Dothideomycetidae</taxon>
        <taxon>Mycosphaerellales</taxon>
        <taxon>Dissoconiaceae</taxon>
        <taxon>Dissoconium</taxon>
    </lineage>
</organism>
<proteinExistence type="predicted"/>
<reference evidence="3" key="1">
    <citation type="submission" date="2020-01" db="EMBL/GenBank/DDBJ databases">
        <authorList>
            <consortium name="DOE Joint Genome Institute"/>
            <person name="Haridas S."/>
            <person name="Albert R."/>
            <person name="Binder M."/>
            <person name="Bloem J."/>
            <person name="Labutti K."/>
            <person name="Salamov A."/>
            <person name="Andreopoulos B."/>
            <person name="Baker S.E."/>
            <person name="Barry K."/>
            <person name="Bills G."/>
            <person name="Bluhm B.H."/>
            <person name="Cannon C."/>
            <person name="Castanera R."/>
            <person name="Culley D.E."/>
            <person name="Daum C."/>
            <person name="Ezra D."/>
            <person name="Gonzalez J.B."/>
            <person name="Henrissat B."/>
            <person name="Kuo A."/>
            <person name="Liang C."/>
            <person name="Lipzen A."/>
            <person name="Lutzoni F."/>
            <person name="Magnuson J."/>
            <person name="Mondo S."/>
            <person name="Nolan M."/>
            <person name="Ohm R."/>
            <person name="Pangilinan J."/>
            <person name="Park H.-J."/>
            <person name="Ramirez L."/>
            <person name="Alfaro M."/>
            <person name="Sun H."/>
            <person name="Tritt A."/>
            <person name="Yoshinaga Y."/>
            <person name="Zwiers L.-H."/>
            <person name="Turgeon B.G."/>
            <person name="Goodwin S.B."/>
            <person name="Spatafora J.W."/>
            <person name="Crous P.W."/>
            <person name="Grigoriev I.V."/>
        </authorList>
    </citation>
    <scope>NUCLEOTIDE SEQUENCE</scope>
    <source>
        <strain evidence="3">CBS 342.82</strain>
    </source>
</reference>
<evidence type="ECO:0000313" key="3">
    <source>
        <dbReference type="RefSeq" id="XP_033462865.1"/>
    </source>
</evidence>
<gene>
    <name evidence="3" type="ORF">K489DRAFT_376219</name>
</gene>
<sequence>MATQAVCTFMLLVSLLGFGFTNLLTTSDLKERPKVPLQLLRYCMIALQVTAVLVLLAFIREALRTSRPWAGYVNLRPEWYITMDGLMVCVPMILVILLDSTDWYGRVLTQQSTTRMMEPIVLTVVDHRSPAP</sequence>
<feature type="transmembrane region" description="Helical" evidence="1">
    <location>
        <begin position="39"/>
        <end position="59"/>
    </location>
</feature>
<dbReference type="AlphaFoldDB" id="A0A6J3MDZ4"/>
<dbReference type="Proteomes" id="UP000504637">
    <property type="component" value="Unplaced"/>
</dbReference>
<keyword evidence="1" id="KW-1133">Transmembrane helix</keyword>
<keyword evidence="1" id="KW-0812">Transmembrane</keyword>
<evidence type="ECO:0000313" key="2">
    <source>
        <dbReference type="Proteomes" id="UP000504637"/>
    </source>
</evidence>
<dbReference type="GeneID" id="54361669"/>
<name>A0A6J3MDZ4_9PEZI</name>
<feature type="transmembrane region" description="Helical" evidence="1">
    <location>
        <begin position="6"/>
        <end position="27"/>
    </location>
</feature>
<protein>
    <submittedName>
        <fullName evidence="3">Uncharacterized protein</fullName>
    </submittedName>
</protein>
<dbReference type="RefSeq" id="XP_033462865.1">
    <property type="nucleotide sequence ID" value="XM_033603869.1"/>
</dbReference>
<evidence type="ECO:0000256" key="1">
    <source>
        <dbReference type="SAM" id="Phobius"/>
    </source>
</evidence>
<reference evidence="3" key="3">
    <citation type="submission" date="2025-08" db="UniProtKB">
        <authorList>
            <consortium name="RefSeq"/>
        </authorList>
    </citation>
    <scope>IDENTIFICATION</scope>
    <source>
        <strain evidence="3">CBS 342.82</strain>
    </source>
</reference>
<accession>A0A6J3MDZ4</accession>
<feature type="transmembrane region" description="Helical" evidence="1">
    <location>
        <begin position="79"/>
        <end position="98"/>
    </location>
</feature>
<keyword evidence="1" id="KW-0472">Membrane</keyword>
<keyword evidence="2" id="KW-1185">Reference proteome</keyword>
<reference evidence="3" key="2">
    <citation type="submission" date="2020-04" db="EMBL/GenBank/DDBJ databases">
        <authorList>
            <consortium name="NCBI Genome Project"/>
        </authorList>
    </citation>
    <scope>NUCLEOTIDE SEQUENCE</scope>
    <source>
        <strain evidence="3">CBS 342.82</strain>
    </source>
</reference>